<protein>
    <recommendedName>
        <fullName evidence="6">nicotinamidase</fullName>
        <ecNumber evidence="6">3.5.1.19</ecNumber>
    </recommendedName>
    <alternativeName>
        <fullName evidence="7">Nicotinamide deamidase</fullName>
    </alternativeName>
</protein>
<evidence type="ECO:0000313" key="10">
    <source>
        <dbReference type="Proteomes" id="UP000675880"/>
    </source>
</evidence>
<evidence type="ECO:0000256" key="7">
    <source>
        <dbReference type="ARBA" id="ARBA00043224"/>
    </source>
</evidence>
<sequence length="193" mass="20919">MNYLRPGDALLVVDVQNDFLPGGTLAVPEGQEIIPALQRYLDVFVEASAPVFATRDWHPPNHCSFHAQGGPWPAHCVAQTHGAEFPPSLHLPPSSIVISKGTEPSQEAYSGFQGTSLHDHLQAAGITRLFVGGLATDYCILHTVHDARRLHYMVYLLVDAVRAVNVLPEDGARAETSMVAAGAIPLRWEQLVA</sequence>
<dbReference type="InterPro" id="IPR036380">
    <property type="entry name" value="Isochorismatase-like_sf"/>
</dbReference>
<comment type="pathway">
    <text evidence="5">Cofactor biosynthesis; nicotinate biosynthesis; nicotinate from nicotinamide: step 1/1.</text>
</comment>
<keyword evidence="10" id="KW-1185">Reference proteome</keyword>
<comment type="caution">
    <text evidence="9">The sequence shown here is derived from an EMBL/GenBank/DDBJ whole genome shotgun (WGS) entry which is preliminary data.</text>
</comment>
<evidence type="ECO:0000256" key="5">
    <source>
        <dbReference type="ARBA" id="ARBA00037900"/>
    </source>
</evidence>
<evidence type="ECO:0000256" key="6">
    <source>
        <dbReference type="ARBA" id="ARBA00039017"/>
    </source>
</evidence>
<keyword evidence="3" id="KW-0479">Metal-binding</keyword>
<evidence type="ECO:0000256" key="2">
    <source>
        <dbReference type="ARBA" id="ARBA00022642"/>
    </source>
</evidence>
<dbReference type="InterPro" id="IPR052347">
    <property type="entry name" value="Isochorismatase_Nicotinamidase"/>
</dbReference>
<keyword evidence="4 9" id="KW-0378">Hydrolase</keyword>
<gene>
    <name evidence="9" type="primary">pncA</name>
    <name evidence="9" type="ORF">NSPZN2_30508</name>
</gene>
<dbReference type="PANTHER" id="PTHR11080">
    <property type="entry name" value="PYRAZINAMIDASE/NICOTINAMIDASE"/>
    <property type="match status" value="1"/>
</dbReference>
<evidence type="ECO:0000256" key="3">
    <source>
        <dbReference type="ARBA" id="ARBA00022723"/>
    </source>
</evidence>
<dbReference type="Proteomes" id="UP000675880">
    <property type="component" value="Unassembled WGS sequence"/>
</dbReference>
<organism evidence="9 10">
    <name type="scientific">Nitrospira defluvii</name>
    <dbReference type="NCBI Taxonomy" id="330214"/>
    <lineage>
        <taxon>Bacteria</taxon>
        <taxon>Pseudomonadati</taxon>
        <taxon>Nitrospirota</taxon>
        <taxon>Nitrospiria</taxon>
        <taxon>Nitrospirales</taxon>
        <taxon>Nitrospiraceae</taxon>
        <taxon>Nitrospira</taxon>
    </lineage>
</organism>
<dbReference type="SUPFAM" id="SSF52499">
    <property type="entry name" value="Isochorismatase-like hydrolases"/>
    <property type="match status" value="1"/>
</dbReference>
<evidence type="ECO:0000259" key="8">
    <source>
        <dbReference type="Pfam" id="PF00857"/>
    </source>
</evidence>
<accession>A0ABM8RKG5</accession>
<evidence type="ECO:0000256" key="1">
    <source>
        <dbReference type="ARBA" id="ARBA00006336"/>
    </source>
</evidence>
<dbReference type="RefSeq" id="WP_213042662.1">
    <property type="nucleotide sequence ID" value="NZ_CAJNBJ010000016.1"/>
</dbReference>
<dbReference type="PANTHER" id="PTHR11080:SF2">
    <property type="entry name" value="LD05707P"/>
    <property type="match status" value="1"/>
</dbReference>
<dbReference type="Gene3D" id="3.40.50.850">
    <property type="entry name" value="Isochorismatase-like"/>
    <property type="match status" value="1"/>
</dbReference>
<name>A0ABM8RKG5_9BACT</name>
<feature type="domain" description="Isochorismatase-like" evidence="8">
    <location>
        <begin position="9"/>
        <end position="190"/>
    </location>
</feature>
<dbReference type="InterPro" id="IPR000868">
    <property type="entry name" value="Isochorismatase-like_dom"/>
</dbReference>
<keyword evidence="2" id="KW-0662">Pyridine nucleotide biosynthesis</keyword>
<evidence type="ECO:0000313" key="9">
    <source>
        <dbReference type="EMBL" id="CAE6758132.1"/>
    </source>
</evidence>
<dbReference type="Pfam" id="PF00857">
    <property type="entry name" value="Isochorismatase"/>
    <property type="match status" value="1"/>
</dbReference>
<dbReference type="EC" id="3.5.1.19" evidence="6"/>
<evidence type="ECO:0000256" key="4">
    <source>
        <dbReference type="ARBA" id="ARBA00022801"/>
    </source>
</evidence>
<comment type="similarity">
    <text evidence="1">Belongs to the isochorismatase family.</text>
</comment>
<reference evidence="9 10" key="1">
    <citation type="submission" date="2021-02" db="EMBL/GenBank/DDBJ databases">
        <authorList>
            <person name="Han P."/>
        </authorList>
    </citation>
    <scope>NUCLEOTIDE SEQUENCE [LARGE SCALE GENOMIC DNA]</scope>
    <source>
        <strain evidence="9">Candidatus Nitrospira sp. ZN2</strain>
    </source>
</reference>
<dbReference type="GO" id="GO:0008936">
    <property type="term" value="F:nicotinamidase activity"/>
    <property type="evidence" value="ECO:0007669"/>
    <property type="project" value="UniProtKB-EC"/>
</dbReference>
<proteinExistence type="inferred from homology"/>
<dbReference type="EMBL" id="CAJNBJ010000016">
    <property type="protein sequence ID" value="CAE6758132.1"/>
    <property type="molecule type" value="Genomic_DNA"/>
</dbReference>